<dbReference type="AlphaFoldDB" id="A0A2G8KFI2"/>
<gene>
    <name evidence="2" type="ORF">BSL78_16408</name>
</gene>
<accession>A0A2G8KFI2</accession>
<reference evidence="2 3" key="1">
    <citation type="journal article" date="2017" name="PLoS Biol.">
        <title>The sea cucumber genome provides insights into morphological evolution and visceral regeneration.</title>
        <authorList>
            <person name="Zhang X."/>
            <person name="Sun L."/>
            <person name="Yuan J."/>
            <person name="Sun Y."/>
            <person name="Gao Y."/>
            <person name="Zhang L."/>
            <person name="Li S."/>
            <person name="Dai H."/>
            <person name="Hamel J.F."/>
            <person name="Liu C."/>
            <person name="Yu Y."/>
            <person name="Liu S."/>
            <person name="Lin W."/>
            <person name="Guo K."/>
            <person name="Jin S."/>
            <person name="Xu P."/>
            <person name="Storey K.B."/>
            <person name="Huan P."/>
            <person name="Zhang T."/>
            <person name="Zhou Y."/>
            <person name="Zhang J."/>
            <person name="Lin C."/>
            <person name="Li X."/>
            <person name="Xing L."/>
            <person name="Huo D."/>
            <person name="Sun M."/>
            <person name="Wang L."/>
            <person name="Mercier A."/>
            <person name="Li F."/>
            <person name="Yang H."/>
            <person name="Xiang J."/>
        </authorList>
    </citation>
    <scope>NUCLEOTIDE SEQUENCE [LARGE SCALE GENOMIC DNA]</scope>
    <source>
        <strain evidence="2">Shaxun</strain>
        <tissue evidence="2">Muscle</tissue>
    </source>
</reference>
<evidence type="ECO:0000313" key="2">
    <source>
        <dbReference type="EMBL" id="PIK46719.1"/>
    </source>
</evidence>
<dbReference type="InterPro" id="IPR036179">
    <property type="entry name" value="Ig-like_dom_sf"/>
</dbReference>
<name>A0A2G8KFI2_STIJA</name>
<evidence type="ECO:0000313" key="3">
    <source>
        <dbReference type="Proteomes" id="UP000230750"/>
    </source>
</evidence>
<dbReference type="InterPro" id="IPR013783">
    <property type="entry name" value="Ig-like_fold"/>
</dbReference>
<sequence length="299" mass="33985">MERFLSVILLLSFSTLPVYGEGTLCFNTSHSDMERRFFAYTGDTVVLTCNPYDGAKNVKILKGQDPHTQLLLQGGNLRASDERYQVLSSKKEYKLLILALHTSDSAVYTCTWEFPWYSPITWVFWNNERQARLQVVKRQMIECVLLNGFDGIFFAGENFDLYCPKDIAIDIYIANENENITVQPICIVTNENVVLRRIHNISTPYNNSRLVCNKNSSDKDYCISTPNITVYKDLQVSVEPQTVDVIEGEHLSIACSTFPRIQASIAWDLSESRNIISNANVSHSINGYESMKLPLALKI</sequence>
<keyword evidence="3" id="KW-1185">Reference proteome</keyword>
<keyword evidence="1" id="KW-0732">Signal</keyword>
<evidence type="ECO:0008006" key="4">
    <source>
        <dbReference type="Google" id="ProtNLM"/>
    </source>
</evidence>
<organism evidence="2 3">
    <name type="scientific">Stichopus japonicus</name>
    <name type="common">Sea cucumber</name>
    <dbReference type="NCBI Taxonomy" id="307972"/>
    <lineage>
        <taxon>Eukaryota</taxon>
        <taxon>Metazoa</taxon>
        <taxon>Echinodermata</taxon>
        <taxon>Eleutherozoa</taxon>
        <taxon>Echinozoa</taxon>
        <taxon>Holothuroidea</taxon>
        <taxon>Aspidochirotacea</taxon>
        <taxon>Aspidochirotida</taxon>
        <taxon>Stichopodidae</taxon>
        <taxon>Apostichopus</taxon>
    </lineage>
</organism>
<dbReference type="SUPFAM" id="SSF48726">
    <property type="entry name" value="Immunoglobulin"/>
    <property type="match status" value="1"/>
</dbReference>
<comment type="caution">
    <text evidence="2">The sequence shown here is derived from an EMBL/GenBank/DDBJ whole genome shotgun (WGS) entry which is preliminary data.</text>
</comment>
<evidence type="ECO:0000256" key="1">
    <source>
        <dbReference type="SAM" id="SignalP"/>
    </source>
</evidence>
<feature type="signal peptide" evidence="1">
    <location>
        <begin position="1"/>
        <end position="20"/>
    </location>
</feature>
<dbReference type="EMBL" id="MRZV01000625">
    <property type="protein sequence ID" value="PIK46719.1"/>
    <property type="molecule type" value="Genomic_DNA"/>
</dbReference>
<protein>
    <recommendedName>
        <fullName evidence="4">Ig-like domain-containing protein</fullName>
    </recommendedName>
</protein>
<feature type="chain" id="PRO_5013970300" description="Ig-like domain-containing protein" evidence="1">
    <location>
        <begin position="21"/>
        <end position="299"/>
    </location>
</feature>
<proteinExistence type="predicted"/>
<dbReference type="Proteomes" id="UP000230750">
    <property type="component" value="Unassembled WGS sequence"/>
</dbReference>
<dbReference type="Gene3D" id="2.60.40.10">
    <property type="entry name" value="Immunoglobulins"/>
    <property type="match status" value="1"/>
</dbReference>